<dbReference type="CDD" id="cd04760">
    <property type="entry name" value="BAH_Dnmt1_I"/>
    <property type="match status" value="1"/>
</dbReference>
<dbReference type="PROSITE" id="PS00095">
    <property type="entry name" value="C5_MTASE_2"/>
    <property type="match status" value="1"/>
</dbReference>
<evidence type="ECO:0000256" key="7">
    <source>
        <dbReference type="PROSITE-ProRule" id="PRU01016"/>
    </source>
</evidence>
<dbReference type="PRINTS" id="PR00105">
    <property type="entry name" value="C5METTRFRASE"/>
</dbReference>
<dbReference type="InterPro" id="IPR031303">
    <property type="entry name" value="C5_meth_CS"/>
</dbReference>
<accession>A0ABM0MP41</accession>
<dbReference type="Gene3D" id="3.40.50.150">
    <property type="entry name" value="Vaccinia Virus protein VP39"/>
    <property type="match status" value="1"/>
</dbReference>
<evidence type="ECO:0000256" key="10">
    <source>
        <dbReference type="SAM" id="MobiDB-lite"/>
    </source>
</evidence>
<keyword evidence="12" id="KW-1185">Reference proteome</keyword>
<dbReference type="InterPro" id="IPR001525">
    <property type="entry name" value="C5_MeTfrase"/>
</dbReference>
<feature type="domain" description="BAH" evidence="11">
    <location>
        <begin position="87"/>
        <end position="212"/>
    </location>
</feature>
<dbReference type="Proteomes" id="UP000694865">
    <property type="component" value="Unplaced"/>
</dbReference>
<dbReference type="InterPro" id="IPR029063">
    <property type="entry name" value="SAM-dependent_MTases_sf"/>
</dbReference>
<proteinExistence type="inferred from homology"/>
<feature type="active site" evidence="7">
    <location>
        <position position="562"/>
    </location>
</feature>
<dbReference type="InterPro" id="IPR018117">
    <property type="entry name" value="C5_DNA_meth_AS"/>
</dbReference>
<evidence type="ECO:0000313" key="12">
    <source>
        <dbReference type="Proteomes" id="UP000694865"/>
    </source>
</evidence>
<evidence type="ECO:0000256" key="1">
    <source>
        <dbReference type="ARBA" id="ARBA00004123"/>
    </source>
</evidence>
<evidence type="ECO:0000256" key="3">
    <source>
        <dbReference type="ARBA" id="ARBA00022679"/>
    </source>
</evidence>
<dbReference type="EC" id="2.1.1.37" evidence="9"/>
<protein>
    <recommendedName>
        <fullName evidence="9">Cytosine-specific methyltransferase</fullName>
        <ecNumber evidence="9">2.1.1.37</ecNumber>
    </recommendedName>
</protein>
<keyword evidence="3 7" id="KW-0808">Transferase</keyword>
<comment type="subcellular location">
    <subcellularLocation>
        <location evidence="1">Nucleus</location>
    </subcellularLocation>
</comment>
<keyword evidence="5" id="KW-0238">DNA-binding</keyword>
<dbReference type="SUPFAM" id="SSF53335">
    <property type="entry name" value="S-adenosyl-L-methionine-dependent methyltransferases"/>
    <property type="match status" value="1"/>
</dbReference>
<dbReference type="InterPro" id="IPR043151">
    <property type="entry name" value="BAH_sf"/>
</dbReference>
<dbReference type="SMART" id="SM00439">
    <property type="entry name" value="BAH"/>
    <property type="match status" value="2"/>
</dbReference>
<evidence type="ECO:0000256" key="6">
    <source>
        <dbReference type="ARBA" id="ARBA00023242"/>
    </source>
</evidence>
<dbReference type="NCBIfam" id="TIGR00675">
    <property type="entry name" value="dcm"/>
    <property type="match status" value="1"/>
</dbReference>
<dbReference type="PANTHER" id="PTHR10629:SF52">
    <property type="entry name" value="DNA (CYTOSINE-5)-METHYLTRANSFERASE 1"/>
    <property type="match status" value="1"/>
</dbReference>
<gene>
    <name evidence="13" type="primary">LOC100329020</name>
</gene>
<evidence type="ECO:0000256" key="5">
    <source>
        <dbReference type="ARBA" id="ARBA00023125"/>
    </source>
</evidence>
<evidence type="ECO:0000313" key="13">
    <source>
        <dbReference type="RefSeq" id="XP_006821782.1"/>
    </source>
</evidence>
<evidence type="ECO:0000256" key="8">
    <source>
        <dbReference type="RuleBase" id="RU000416"/>
    </source>
</evidence>
<dbReference type="InterPro" id="IPR001025">
    <property type="entry name" value="BAH_dom"/>
</dbReference>
<comment type="similarity">
    <text evidence="7 8">Belongs to the class I-like SAM-binding methyltransferase superfamily. C5-methyltransferase family.</text>
</comment>
<dbReference type="Pfam" id="PF00145">
    <property type="entry name" value="DNA_methylase"/>
    <property type="match status" value="1"/>
</dbReference>
<dbReference type="PROSITE" id="PS51038">
    <property type="entry name" value="BAH"/>
    <property type="match status" value="2"/>
</dbReference>
<comment type="catalytic activity">
    <reaction evidence="9">
        <text>a 2'-deoxycytidine in DNA + S-adenosyl-L-methionine = a 5-methyl-2'-deoxycytidine in DNA + S-adenosyl-L-homocysteine + H(+)</text>
        <dbReference type="Rhea" id="RHEA:13681"/>
        <dbReference type="Rhea" id="RHEA-COMP:11369"/>
        <dbReference type="Rhea" id="RHEA-COMP:11370"/>
        <dbReference type="ChEBI" id="CHEBI:15378"/>
        <dbReference type="ChEBI" id="CHEBI:57856"/>
        <dbReference type="ChEBI" id="CHEBI:59789"/>
        <dbReference type="ChEBI" id="CHEBI:85452"/>
        <dbReference type="ChEBI" id="CHEBI:85454"/>
        <dbReference type="EC" id="2.1.1.37"/>
    </reaction>
</comment>
<evidence type="ECO:0000256" key="9">
    <source>
        <dbReference type="RuleBase" id="RU000417"/>
    </source>
</evidence>
<organism evidence="12 13">
    <name type="scientific">Saccoglossus kowalevskii</name>
    <name type="common">Acorn worm</name>
    <dbReference type="NCBI Taxonomy" id="10224"/>
    <lineage>
        <taxon>Eukaryota</taxon>
        <taxon>Metazoa</taxon>
        <taxon>Hemichordata</taxon>
        <taxon>Enteropneusta</taxon>
        <taxon>Harrimaniidae</taxon>
        <taxon>Saccoglossus</taxon>
    </lineage>
</organism>
<keyword evidence="2 7" id="KW-0489">Methyltransferase</keyword>
<reference evidence="13" key="1">
    <citation type="submission" date="2025-08" db="UniProtKB">
        <authorList>
            <consortium name="RefSeq"/>
        </authorList>
    </citation>
    <scope>IDENTIFICATION</scope>
    <source>
        <tissue evidence="13">Testes</tissue>
    </source>
</reference>
<dbReference type="PROSITE" id="PS51679">
    <property type="entry name" value="SAM_MT_C5"/>
    <property type="match status" value="1"/>
</dbReference>
<dbReference type="Gene3D" id="3.90.120.10">
    <property type="entry name" value="DNA Methylase, subunit A, domain 2"/>
    <property type="match status" value="1"/>
</dbReference>
<feature type="compositionally biased region" description="Basic residues" evidence="10">
    <location>
        <begin position="439"/>
        <end position="451"/>
    </location>
</feature>
<evidence type="ECO:0000256" key="2">
    <source>
        <dbReference type="ARBA" id="ARBA00022603"/>
    </source>
</evidence>
<feature type="compositionally biased region" description="Acidic residues" evidence="10">
    <location>
        <begin position="27"/>
        <end position="39"/>
    </location>
</feature>
<feature type="region of interest" description="Disordered" evidence="10">
    <location>
        <begin position="1"/>
        <end position="59"/>
    </location>
</feature>
<keyword evidence="4 7" id="KW-0949">S-adenosyl-L-methionine</keyword>
<dbReference type="InterPro" id="IPR050390">
    <property type="entry name" value="C5-Methyltransferase"/>
</dbReference>
<feature type="region of interest" description="Disordered" evidence="10">
    <location>
        <begin position="435"/>
        <end position="454"/>
    </location>
</feature>
<evidence type="ECO:0000256" key="4">
    <source>
        <dbReference type="ARBA" id="ARBA00022691"/>
    </source>
</evidence>
<dbReference type="PANTHER" id="PTHR10629">
    <property type="entry name" value="CYTOSINE-SPECIFIC METHYLTRANSFERASE"/>
    <property type="match status" value="1"/>
</dbReference>
<dbReference type="RefSeq" id="XP_006821782.1">
    <property type="nucleotide sequence ID" value="XM_006821719.1"/>
</dbReference>
<name>A0ABM0MP41_SACKO</name>
<dbReference type="PROSITE" id="PS00094">
    <property type="entry name" value="C5_MTASE_1"/>
    <property type="match status" value="1"/>
</dbReference>
<sequence>MKKFGGSGRSKQACQERRCPNMAIKEVEDDECEDLERNDDENQKKPTKKITTPIKKGNRKTKMKWIGKPIAEENKKKYYRSVRINDEEISIGDAVSVSPQDPTKPVLLAFVTYMWEDGNKDQMFHAKWYCRGVDTVLGEMADPLEVFAVDECEDTALEYVMGKSKIMYKAPPENWSMLGGEEVENFITDDDGNTFYYQKWYDPDCARFEDIPVTQRPDDMPSHRYCDSCQRMEQIRKNETPHVSEKLEEDKQNPKVVYYSVLSKGGLDYRVGDSCYLLPGSFYFNVKPAPPPSKVSRKENVDEEVYPEYYRKTSEYVKGSNIECPEPFRIGRIIKIFTKKSPNKLVEEIKLKVVKFYRPENTHKGVTASYTSDLNLLYWSDEEAEIAAYDIQGKCTVMFEEELNESVQEYTRKGRDRFYFLEAYCSKSKEFEEPPSRARTIKGKGKGKGKGKSSTPVIEVKQVAAVKDNFQYRKLRSLDVFAGCGGLSEGFHQSGVAESTWAIEKEEPAAQAFRLNNPGCTVFTDDCNTLLRLVMDGETTNSVGQKLPQKGQVELLCGGPPCQGFSGMNRFNSREYSKFKNSLVVSYLSYCDYYRPKFFLLENVRNFVSFKKSMVLKLTMRSLLSMGYQCTFGVVQAGLYGVAQTRRRAIILAAAPGEKLPFYPEPAHVFSPRACPLSVTIDEKKYESNMARVWSAPYRTITVRDALSDLPEIRNGYNKLEMSYDREAQNGYQKAIRGSQHQPILRDHICKEMSALVEGRMRHIPLAPGSDWRDLPNIAVRLSDGNTCKKLRYLHPDKKNGKGPNGQLRGVCACAMNKPCDPTDRQFNTLIPWCLPHTGNRHNNWAGLYGRVEWDGYFSTTVTNPEPMGKQGRVLHPEQHRVVSVRECARSQGFPDTYRFYGTILDKHRQVGNAVPPPLAKHLGLEIKKCAEVSQRHQQTLEDKK</sequence>
<dbReference type="Pfam" id="PF01426">
    <property type="entry name" value="BAH"/>
    <property type="match status" value="2"/>
</dbReference>
<dbReference type="GeneID" id="100329020"/>
<dbReference type="Gene3D" id="2.30.30.490">
    <property type="match status" value="2"/>
</dbReference>
<keyword evidence="6" id="KW-0539">Nucleus</keyword>
<evidence type="ECO:0000259" key="11">
    <source>
        <dbReference type="PROSITE" id="PS51038"/>
    </source>
</evidence>
<feature type="domain" description="BAH" evidence="11">
    <location>
        <begin position="309"/>
        <end position="435"/>
    </location>
</feature>